<dbReference type="InterPro" id="IPR036396">
    <property type="entry name" value="Cyt_P450_sf"/>
</dbReference>
<dbReference type="GO" id="GO:0016712">
    <property type="term" value="F:oxidoreductase activity, acting on paired donors, with incorporation or reduction of molecular oxygen, reduced flavin or flavoprotein as one donor, and incorporation of one atom of oxygen"/>
    <property type="evidence" value="ECO:0007669"/>
    <property type="project" value="InterPro"/>
</dbReference>
<evidence type="ECO:0000256" key="4">
    <source>
        <dbReference type="ARBA" id="ARBA00022723"/>
    </source>
</evidence>
<dbReference type="GO" id="GO:0020037">
    <property type="term" value="F:heme binding"/>
    <property type="evidence" value="ECO:0007669"/>
    <property type="project" value="InterPro"/>
</dbReference>
<keyword evidence="4 8" id="KW-0479">Metal-binding</keyword>
<dbReference type="EMBL" id="QGMF01000334">
    <property type="protein sequence ID" value="TVY16706.1"/>
    <property type="molecule type" value="Genomic_DNA"/>
</dbReference>
<reference evidence="11 12" key="1">
    <citation type="submission" date="2018-05" db="EMBL/GenBank/DDBJ databases">
        <title>Whole genome sequencing for identification of molecular markers to develop diagnostic detection tools for the regulated plant pathogen Lachnellula willkommii.</title>
        <authorList>
            <person name="Giroux E."/>
            <person name="Bilodeau G."/>
        </authorList>
    </citation>
    <scope>NUCLEOTIDE SEQUENCE [LARGE SCALE GENOMIC DNA]</scope>
    <source>
        <strain evidence="11 12">CBS 203.66</strain>
    </source>
</reference>
<sequence>MGLLSGFGGPFVVVLASYFLFSFVQTRRAIQRQKKQHACQEPPNYPHRDPIFGSDLFRDNAENSKKFGLLDTWTNRYKKYGETFTAIFQGTQAICTVDPKSLQAITTINFKDYGVQPMRRAATLPFLGEGVFTMDGAFWEHSRALIRPTFSKTNIANLPAFEINLQKFWDLLPKDGSTVDLKPLLCKLFIDTSTQFLFGESVNILDVKEPQRSQEFLDAFHYAQQGTGKRLQLGKLAFLYYDKKYYESIKVAHAFADYYVDKAIKYRKSHLVEKDAKVDSLPGDDAPERNIVLLHEMAMETDNPKDLRNQIMHGRSTVFLAGHESSAITIGNAIFQLSRHPGKWEKLRAEVRSLGSAPLTLDRLKSLKYISNVIKETVHLYPVASMSTRMAYKDTILPTGRGPTKTSPVFVRKGTIVMSSVFALHRIGECWKPDPEAFRPERWEGDFQPGPNYMPFGWGIRTCPARSLAEMEIAYTLARMAEKYERIECRDEVVEWVEELRVSTSSRNGTKVGLIEVQSLRSILRRYFEE</sequence>
<comment type="caution">
    <text evidence="11">The sequence shown here is derived from an EMBL/GenBank/DDBJ whole genome shotgun (WGS) entry which is preliminary data.</text>
</comment>
<protein>
    <submittedName>
        <fullName evidence="11">Cytochrome P450 monooxygenase lepH</fullName>
    </submittedName>
</protein>
<evidence type="ECO:0000313" key="11">
    <source>
        <dbReference type="EMBL" id="TVY16706.1"/>
    </source>
</evidence>
<dbReference type="PANTHER" id="PTHR24287">
    <property type="entry name" value="P450, PUTATIVE (EUROFUNG)-RELATED"/>
    <property type="match status" value="1"/>
</dbReference>
<evidence type="ECO:0000256" key="2">
    <source>
        <dbReference type="ARBA" id="ARBA00010617"/>
    </source>
</evidence>
<evidence type="ECO:0000256" key="1">
    <source>
        <dbReference type="ARBA" id="ARBA00001971"/>
    </source>
</evidence>
<dbReference type="PRINTS" id="PR00385">
    <property type="entry name" value="P450"/>
</dbReference>
<evidence type="ECO:0000256" key="7">
    <source>
        <dbReference type="ARBA" id="ARBA00023033"/>
    </source>
</evidence>
<evidence type="ECO:0000256" key="5">
    <source>
        <dbReference type="ARBA" id="ARBA00023002"/>
    </source>
</evidence>
<comment type="cofactor">
    <cofactor evidence="1 8">
        <name>heme</name>
        <dbReference type="ChEBI" id="CHEBI:30413"/>
    </cofactor>
</comment>
<dbReference type="InterPro" id="IPR002402">
    <property type="entry name" value="Cyt_P450_E_grp-II"/>
</dbReference>
<dbReference type="Proteomes" id="UP000469559">
    <property type="component" value="Unassembled WGS sequence"/>
</dbReference>
<evidence type="ECO:0000256" key="9">
    <source>
        <dbReference type="RuleBase" id="RU000461"/>
    </source>
</evidence>
<dbReference type="InterPro" id="IPR047146">
    <property type="entry name" value="Cyt_P450_E_CYP52_fungi"/>
</dbReference>
<evidence type="ECO:0000256" key="8">
    <source>
        <dbReference type="PIRSR" id="PIRSR602402-1"/>
    </source>
</evidence>
<dbReference type="PANTHER" id="PTHR24287:SF17">
    <property type="entry name" value="P450, PUTATIVE (EUROFUNG)-RELATED"/>
    <property type="match status" value="1"/>
</dbReference>
<keyword evidence="6 8" id="KW-0408">Iron</keyword>
<dbReference type="SUPFAM" id="SSF48264">
    <property type="entry name" value="Cytochrome P450"/>
    <property type="match status" value="1"/>
</dbReference>
<dbReference type="PRINTS" id="PR00464">
    <property type="entry name" value="EP450II"/>
</dbReference>
<name>A0A8T9BAY6_9HELO</name>
<dbReference type="InterPro" id="IPR017972">
    <property type="entry name" value="Cyt_P450_CS"/>
</dbReference>
<dbReference type="InterPro" id="IPR002974">
    <property type="entry name" value="Cyt_P450_E_CYP52_ascomycetes"/>
</dbReference>
<keyword evidence="3 8" id="KW-0349">Heme</keyword>
<keyword evidence="7 9" id="KW-0503">Monooxygenase</keyword>
<keyword evidence="10" id="KW-0812">Transmembrane</keyword>
<comment type="similarity">
    <text evidence="2 9">Belongs to the cytochrome P450 family.</text>
</comment>
<evidence type="ECO:0000256" key="3">
    <source>
        <dbReference type="ARBA" id="ARBA00022617"/>
    </source>
</evidence>
<accession>A0A8T9BAY6</accession>
<keyword evidence="5 9" id="KW-0560">Oxidoreductase</keyword>
<feature type="transmembrane region" description="Helical" evidence="10">
    <location>
        <begin position="6"/>
        <end position="24"/>
    </location>
</feature>
<dbReference type="Pfam" id="PF00067">
    <property type="entry name" value="p450"/>
    <property type="match status" value="1"/>
</dbReference>
<dbReference type="PROSITE" id="PS00086">
    <property type="entry name" value="CYTOCHROME_P450"/>
    <property type="match status" value="1"/>
</dbReference>
<evidence type="ECO:0000256" key="10">
    <source>
        <dbReference type="SAM" id="Phobius"/>
    </source>
</evidence>
<keyword evidence="12" id="KW-1185">Reference proteome</keyword>
<proteinExistence type="inferred from homology"/>
<dbReference type="AlphaFoldDB" id="A0A8T9BAY6"/>
<gene>
    <name evidence="11" type="primary">lepH_0</name>
    <name evidence="11" type="ORF">LARI1_G004758</name>
</gene>
<dbReference type="Gene3D" id="1.10.630.10">
    <property type="entry name" value="Cytochrome P450"/>
    <property type="match status" value="1"/>
</dbReference>
<dbReference type="CDD" id="cd11063">
    <property type="entry name" value="CYP52"/>
    <property type="match status" value="1"/>
</dbReference>
<keyword evidence="10" id="KW-0472">Membrane</keyword>
<dbReference type="InterPro" id="IPR001128">
    <property type="entry name" value="Cyt_P450"/>
</dbReference>
<organism evidence="11 12">
    <name type="scientific">Lachnellula arida</name>
    <dbReference type="NCBI Taxonomy" id="1316785"/>
    <lineage>
        <taxon>Eukaryota</taxon>
        <taxon>Fungi</taxon>
        <taxon>Dikarya</taxon>
        <taxon>Ascomycota</taxon>
        <taxon>Pezizomycotina</taxon>
        <taxon>Leotiomycetes</taxon>
        <taxon>Helotiales</taxon>
        <taxon>Lachnaceae</taxon>
        <taxon>Lachnellula</taxon>
    </lineage>
</organism>
<keyword evidence="10" id="KW-1133">Transmembrane helix</keyword>
<feature type="binding site" description="axial binding residue" evidence="8">
    <location>
        <position position="463"/>
    </location>
    <ligand>
        <name>heme</name>
        <dbReference type="ChEBI" id="CHEBI:30413"/>
    </ligand>
    <ligandPart>
        <name>Fe</name>
        <dbReference type="ChEBI" id="CHEBI:18248"/>
    </ligandPart>
</feature>
<evidence type="ECO:0000256" key="6">
    <source>
        <dbReference type="ARBA" id="ARBA00023004"/>
    </source>
</evidence>
<dbReference type="PRINTS" id="PR01239">
    <property type="entry name" value="EP450IICYP52"/>
</dbReference>
<evidence type="ECO:0000313" key="12">
    <source>
        <dbReference type="Proteomes" id="UP000469559"/>
    </source>
</evidence>
<dbReference type="OrthoDB" id="1470350at2759"/>
<dbReference type="GO" id="GO:0005506">
    <property type="term" value="F:iron ion binding"/>
    <property type="evidence" value="ECO:0007669"/>
    <property type="project" value="InterPro"/>
</dbReference>